<comment type="caution">
    <text evidence="2">The sequence shown here is derived from an EMBL/GenBank/DDBJ whole genome shotgun (WGS) entry which is preliminary data.</text>
</comment>
<reference evidence="2 3" key="1">
    <citation type="submission" date="2020-06" db="EMBL/GenBank/DDBJ databases">
        <title>Actinokineospora xiongansis sp. nov., isolated from soil of Baiyangdian.</title>
        <authorList>
            <person name="Zhang X."/>
        </authorList>
    </citation>
    <scope>NUCLEOTIDE SEQUENCE [LARGE SCALE GENOMIC DNA]</scope>
    <source>
        <strain evidence="2 3">HBU206404</strain>
    </source>
</reference>
<dbReference type="Gene3D" id="3.30.1310.10">
    <property type="entry name" value="Nucleoid-associated protein YbaB-like domain"/>
    <property type="match status" value="1"/>
</dbReference>
<dbReference type="Pfam" id="PF02575">
    <property type="entry name" value="YbaB_DNA_bd"/>
    <property type="match status" value="1"/>
</dbReference>
<evidence type="ECO:0000256" key="1">
    <source>
        <dbReference type="SAM" id="MobiDB-lite"/>
    </source>
</evidence>
<dbReference type="InterPro" id="IPR036894">
    <property type="entry name" value="YbaB-like_sf"/>
</dbReference>
<dbReference type="InterPro" id="IPR004401">
    <property type="entry name" value="YbaB/EbfC"/>
</dbReference>
<dbReference type="SUPFAM" id="SSF82607">
    <property type="entry name" value="YbaB-like"/>
    <property type="match status" value="1"/>
</dbReference>
<evidence type="ECO:0000313" key="2">
    <source>
        <dbReference type="EMBL" id="MBC6449109.1"/>
    </source>
</evidence>
<dbReference type="Proteomes" id="UP000734823">
    <property type="component" value="Unassembled WGS sequence"/>
</dbReference>
<proteinExistence type="predicted"/>
<dbReference type="RefSeq" id="WP_187221606.1">
    <property type="nucleotide sequence ID" value="NZ_JABVED010000010.1"/>
</dbReference>
<protein>
    <submittedName>
        <fullName evidence="2">YbaB/EbfC family nucleoid-associated protein</fullName>
    </submittedName>
</protein>
<accession>A0ABR7L8Y4</accession>
<keyword evidence="3" id="KW-1185">Reference proteome</keyword>
<dbReference type="EMBL" id="JABVED010000010">
    <property type="protein sequence ID" value="MBC6449109.1"/>
    <property type="molecule type" value="Genomic_DNA"/>
</dbReference>
<sequence length="141" mass="15557">MLPNDPTQAARELEKLAGDLEQRGRRFIDLHQKMNALSVTETSADGSVRVTVDGNGVPTELTITERGRGTDPARLSSELMSCMQRAQVKLRARVEETTRETVGEDEAATPILNQYAARFPDEQQAGAAPLRQHRLGDIEDD</sequence>
<organism evidence="2 3">
    <name type="scientific">Actinokineospora xionganensis</name>
    <dbReference type="NCBI Taxonomy" id="2684470"/>
    <lineage>
        <taxon>Bacteria</taxon>
        <taxon>Bacillati</taxon>
        <taxon>Actinomycetota</taxon>
        <taxon>Actinomycetes</taxon>
        <taxon>Pseudonocardiales</taxon>
        <taxon>Pseudonocardiaceae</taxon>
        <taxon>Actinokineospora</taxon>
    </lineage>
</organism>
<feature type="region of interest" description="Disordered" evidence="1">
    <location>
        <begin position="118"/>
        <end position="141"/>
    </location>
</feature>
<name>A0ABR7L8Y4_9PSEU</name>
<gene>
    <name evidence="2" type="ORF">GPZ80_18235</name>
</gene>
<evidence type="ECO:0000313" key="3">
    <source>
        <dbReference type="Proteomes" id="UP000734823"/>
    </source>
</evidence>